<proteinExistence type="predicted"/>
<reference evidence="1 2" key="1">
    <citation type="journal article" date="2017" name="Front. Genet.">
        <title>Draft sequencing of the heterozygous diploid genome of Satsuma (Citrus unshiu Marc.) using a hybrid assembly approach.</title>
        <authorList>
            <person name="Shimizu T."/>
            <person name="Tanizawa Y."/>
            <person name="Mochizuki T."/>
            <person name="Nagasaki H."/>
            <person name="Yoshioka T."/>
            <person name="Toyoda A."/>
            <person name="Fujiyama A."/>
            <person name="Kaminuma E."/>
            <person name="Nakamura Y."/>
        </authorList>
    </citation>
    <scope>NUCLEOTIDE SEQUENCE [LARGE SCALE GENOMIC DNA]</scope>
    <source>
        <strain evidence="2">cv. Miyagawa wase</strain>
    </source>
</reference>
<sequence length="179" mass="17477">MRRPMEAVVVPARGGMPRIEIHDPHKLDGWVTGELEVGGQFTPFPSSPPSYIGVNGLCTLAYSLLAQCKLFHKHLECALHLAAHSGMQSLFDLTIGIGGDAGEGTWGPGAVLGGLTRGGVVVGGFTGGDFTGGGGATVGGFTGGGVVVGGFTGGGFTTGGGVIGLTGALGGAGAGTGVL</sequence>
<evidence type="ECO:0000313" key="2">
    <source>
        <dbReference type="Proteomes" id="UP000236630"/>
    </source>
</evidence>
<accession>A0A2H5QAE7</accession>
<feature type="non-terminal residue" evidence="1">
    <location>
        <position position="179"/>
    </location>
</feature>
<dbReference type="AlphaFoldDB" id="A0A2H5QAE7"/>
<dbReference type="EMBL" id="BDQV01000276">
    <property type="protein sequence ID" value="GAY61619.1"/>
    <property type="molecule type" value="Genomic_DNA"/>
</dbReference>
<name>A0A2H5QAE7_CITUN</name>
<comment type="caution">
    <text evidence="1">The sequence shown here is derived from an EMBL/GenBank/DDBJ whole genome shotgun (WGS) entry which is preliminary data.</text>
</comment>
<dbReference type="Proteomes" id="UP000236630">
    <property type="component" value="Unassembled WGS sequence"/>
</dbReference>
<evidence type="ECO:0000313" key="1">
    <source>
        <dbReference type="EMBL" id="GAY61619.1"/>
    </source>
</evidence>
<gene>
    <name evidence="1" type="ORF">CUMW_211400</name>
</gene>
<keyword evidence="2" id="KW-1185">Reference proteome</keyword>
<organism evidence="1 2">
    <name type="scientific">Citrus unshiu</name>
    <name type="common">Satsuma mandarin</name>
    <name type="synonym">Citrus nobilis var. unshiu</name>
    <dbReference type="NCBI Taxonomy" id="55188"/>
    <lineage>
        <taxon>Eukaryota</taxon>
        <taxon>Viridiplantae</taxon>
        <taxon>Streptophyta</taxon>
        <taxon>Embryophyta</taxon>
        <taxon>Tracheophyta</taxon>
        <taxon>Spermatophyta</taxon>
        <taxon>Magnoliopsida</taxon>
        <taxon>eudicotyledons</taxon>
        <taxon>Gunneridae</taxon>
        <taxon>Pentapetalae</taxon>
        <taxon>rosids</taxon>
        <taxon>malvids</taxon>
        <taxon>Sapindales</taxon>
        <taxon>Rutaceae</taxon>
        <taxon>Aurantioideae</taxon>
        <taxon>Citrus</taxon>
    </lineage>
</organism>
<protein>
    <submittedName>
        <fullName evidence="1">Uncharacterized protein</fullName>
    </submittedName>
</protein>